<organism evidence="2 3">
    <name type="scientific">Xanthomarina gelatinilytica</name>
    <dbReference type="NCBI Taxonomy" id="1137281"/>
    <lineage>
        <taxon>Bacteria</taxon>
        <taxon>Pseudomonadati</taxon>
        <taxon>Bacteroidota</taxon>
        <taxon>Flavobacteriia</taxon>
        <taxon>Flavobacteriales</taxon>
        <taxon>Flavobacteriaceae</taxon>
        <taxon>Xanthomarina</taxon>
    </lineage>
</organism>
<comment type="caution">
    <text evidence="2">The sequence shown here is derived from an EMBL/GenBank/DDBJ whole genome shotgun (WGS) entry which is preliminary data.</text>
</comment>
<evidence type="ECO:0000313" key="3">
    <source>
        <dbReference type="Proteomes" id="UP000263268"/>
    </source>
</evidence>
<reference evidence="2 3" key="1">
    <citation type="journal article" date="2018" name="Nat. Biotechnol.">
        <title>A standardized bacterial taxonomy based on genome phylogeny substantially revises the tree of life.</title>
        <authorList>
            <person name="Parks D.H."/>
            <person name="Chuvochina M."/>
            <person name="Waite D.W."/>
            <person name="Rinke C."/>
            <person name="Skarshewski A."/>
            <person name="Chaumeil P.A."/>
            <person name="Hugenholtz P."/>
        </authorList>
    </citation>
    <scope>NUCLEOTIDE SEQUENCE [LARGE SCALE GENOMIC DNA]</scope>
    <source>
        <strain evidence="2">UBA10227</strain>
    </source>
</reference>
<dbReference type="AlphaFoldDB" id="A0A3D6BP10"/>
<feature type="chain" id="PRO_5017758549" description="Aspartyl protease" evidence="1">
    <location>
        <begin position="24"/>
        <end position="352"/>
    </location>
</feature>
<feature type="signal peptide" evidence="1">
    <location>
        <begin position="1"/>
        <end position="23"/>
    </location>
</feature>
<accession>A0A3D6BP10</accession>
<name>A0A3D6BP10_9FLAO</name>
<keyword evidence="1" id="KW-0732">Signal</keyword>
<evidence type="ECO:0008006" key="4">
    <source>
        <dbReference type="Google" id="ProtNLM"/>
    </source>
</evidence>
<proteinExistence type="predicted"/>
<protein>
    <recommendedName>
        <fullName evidence="4">Aspartyl protease</fullName>
    </recommendedName>
</protein>
<evidence type="ECO:0000313" key="2">
    <source>
        <dbReference type="EMBL" id="HCY80972.1"/>
    </source>
</evidence>
<evidence type="ECO:0000256" key="1">
    <source>
        <dbReference type="SAM" id="SignalP"/>
    </source>
</evidence>
<dbReference type="EMBL" id="DPRK01000085">
    <property type="protein sequence ID" value="HCY80972.1"/>
    <property type="molecule type" value="Genomic_DNA"/>
</dbReference>
<gene>
    <name evidence="2" type="ORF">DHV22_04875</name>
</gene>
<dbReference type="Proteomes" id="UP000263268">
    <property type="component" value="Unassembled WGS sequence"/>
</dbReference>
<sequence length="352" mass="39643">MKTTKIRIAMLVCMVLITLNATSQIGVRKDSYLEDVNGKKIDYQTFVSKMDTGKYSLIEVKNEDGKAVGYRLVLKTDITMQPTNNYDSANMLMGGSIFPERSIGIDETITVELIHHNHLLIPLEFINKDEESKEGWVIFDTGTFVPLIITDDVFRTDLGQLKSVSLNGFKINLSVVGGFSNAGQLAEMADHYEKELGEKLRGKPIVGMMGFSLLKSLSVTIDVANKTLTLGSNDKAVTPNHKIDIANYEEANNQNIWIPVEIDNQKAYVHLDTGYPYTWVEEIYFKENIKSYKIGDYELSESIIKQFIPKSQQANYNNIPFKLLGNIGNDFLTQFVVSINSKKKTISIEQNQ</sequence>